<evidence type="ECO:0000256" key="3">
    <source>
        <dbReference type="ARBA" id="ARBA00012438"/>
    </source>
</evidence>
<dbReference type="CDD" id="cd00075">
    <property type="entry name" value="HATPase"/>
    <property type="match status" value="1"/>
</dbReference>
<accession>A0A1M5PZ33</accession>
<dbReference type="Gene3D" id="1.10.287.130">
    <property type="match status" value="1"/>
</dbReference>
<keyword evidence="6" id="KW-0808">Transferase</keyword>
<evidence type="ECO:0000256" key="9">
    <source>
        <dbReference type="ARBA" id="ARBA00022840"/>
    </source>
</evidence>
<feature type="transmembrane region" description="Helical" evidence="10">
    <location>
        <begin position="363"/>
        <end position="384"/>
    </location>
</feature>
<dbReference type="Proteomes" id="UP000199758">
    <property type="component" value="Unassembled WGS sequence"/>
</dbReference>
<dbReference type="PANTHER" id="PTHR44936">
    <property type="entry name" value="SENSOR PROTEIN CREC"/>
    <property type="match status" value="1"/>
</dbReference>
<dbReference type="PRINTS" id="PR00344">
    <property type="entry name" value="BCTRLSENSOR"/>
</dbReference>
<dbReference type="InterPro" id="IPR004358">
    <property type="entry name" value="Sig_transdc_His_kin-like_C"/>
</dbReference>
<dbReference type="AlphaFoldDB" id="A0A1M5PZ33"/>
<evidence type="ECO:0000259" key="11">
    <source>
        <dbReference type="PROSITE" id="PS50109"/>
    </source>
</evidence>
<organism evidence="12 13">
    <name type="scientific">Hydrocarboniphaga daqingensis</name>
    <dbReference type="NCBI Taxonomy" id="490188"/>
    <lineage>
        <taxon>Bacteria</taxon>
        <taxon>Pseudomonadati</taxon>
        <taxon>Pseudomonadota</taxon>
        <taxon>Gammaproteobacteria</taxon>
        <taxon>Nevskiales</taxon>
        <taxon>Nevskiaceae</taxon>
        <taxon>Hydrocarboniphaga</taxon>
    </lineage>
</organism>
<dbReference type="Pfam" id="PF00512">
    <property type="entry name" value="HisKA"/>
    <property type="match status" value="1"/>
</dbReference>
<dbReference type="InterPro" id="IPR050980">
    <property type="entry name" value="2C_sensor_his_kinase"/>
</dbReference>
<keyword evidence="8 12" id="KW-0418">Kinase</keyword>
<evidence type="ECO:0000256" key="1">
    <source>
        <dbReference type="ARBA" id="ARBA00000085"/>
    </source>
</evidence>
<dbReference type="InterPro" id="IPR036097">
    <property type="entry name" value="HisK_dim/P_sf"/>
</dbReference>
<keyword evidence="9" id="KW-0067">ATP-binding</keyword>
<dbReference type="PROSITE" id="PS50109">
    <property type="entry name" value="HIS_KIN"/>
    <property type="match status" value="1"/>
</dbReference>
<keyword evidence="4" id="KW-1003">Cell membrane</keyword>
<dbReference type="InterPro" id="IPR003594">
    <property type="entry name" value="HATPase_dom"/>
</dbReference>
<keyword evidence="7" id="KW-0547">Nucleotide-binding</keyword>
<evidence type="ECO:0000313" key="13">
    <source>
        <dbReference type="Proteomes" id="UP000199758"/>
    </source>
</evidence>
<protein>
    <recommendedName>
        <fullName evidence="3">histidine kinase</fullName>
        <ecNumber evidence="3">2.7.13.3</ecNumber>
    </recommendedName>
</protein>
<dbReference type="GO" id="GO:0000155">
    <property type="term" value="F:phosphorelay sensor kinase activity"/>
    <property type="evidence" value="ECO:0007669"/>
    <property type="project" value="InterPro"/>
</dbReference>
<dbReference type="Pfam" id="PF02518">
    <property type="entry name" value="HATPase_c"/>
    <property type="match status" value="1"/>
</dbReference>
<dbReference type="InterPro" id="IPR005467">
    <property type="entry name" value="His_kinase_dom"/>
</dbReference>
<evidence type="ECO:0000256" key="8">
    <source>
        <dbReference type="ARBA" id="ARBA00022777"/>
    </source>
</evidence>
<keyword evidence="10" id="KW-0472">Membrane</keyword>
<dbReference type="SUPFAM" id="SSF47384">
    <property type="entry name" value="Homodimeric domain of signal transducing histidine kinase"/>
    <property type="match status" value="1"/>
</dbReference>
<dbReference type="Gene3D" id="3.30.565.10">
    <property type="entry name" value="Histidine kinase-like ATPase, C-terminal domain"/>
    <property type="match status" value="1"/>
</dbReference>
<dbReference type="Gene3D" id="3.30.450.20">
    <property type="entry name" value="PAS domain"/>
    <property type="match status" value="1"/>
</dbReference>
<sequence length="691" mass="75078">MRSALLPVLAIELALLAAYWGSTYITYQNNLAVISAVSTDDFSRMAQREAQIVGSRLESIGRMTRLFADQSLLALQSPATVGAAERQRYRLLDDGRYVTTQDNGGAAAFYSGVVPVGPVQIDKALRTAQLDPLMKSIVSADPLIRQLYLNTDDSFNRIYPYLDVSTAYEAGMRIPDYNFYYEADAAHNPGRDVVWTDVYVDPAGGGWLLSSIAPVYEGERLEGVVGIDVTIRDLVNHVLALTLPWKAYGVLLSRDGTVLALPEAGEADWGLTGSGDFDYQQAILADTFRPDDYNVRKRPDLANLAAALARQPDGGTYDDLTMAGTRLHATWARVPGPGWTLLLLAPESEIIAEAGKLNQRLNFIGVVMIASLVLFYIVLLLWLLRRAAVLSSELTRPMVSIAGLLSEIGRGRFVQAQPELAIAELDSVGGQVVGMGRKLGEANEALLQAQSRLTQALLDEQRLSESQRQFISMVSHEFRNPLSIIDSTAQTLARRGDRMDPSALAERAGDLRAAVRRLMEVIDSALVFARTESAGATGEHHLVALLDGVRLNSLAQHHGRGMDLELEPTIPDHPVRCDPSMLRVLCSILVDNALRSTVAGTPVRIGASISAREYRVWVNDAGPGLDQATIDQLRRSPQDASGSVGTGLRLARVFADMYGGRLDIDSSPGQGCHVSVLLPVKRQAAGREVSP</sequence>
<keyword evidence="13" id="KW-1185">Reference proteome</keyword>
<dbReference type="EMBL" id="FQWZ01000005">
    <property type="protein sequence ID" value="SHH07267.1"/>
    <property type="molecule type" value="Genomic_DNA"/>
</dbReference>
<evidence type="ECO:0000256" key="7">
    <source>
        <dbReference type="ARBA" id="ARBA00022741"/>
    </source>
</evidence>
<name>A0A1M5PZ33_9GAMM</name>
<evidence type="ECO:0000256" key="10">
    <source>
        <dbReference type="SAM" id="Phobius"/>
    </source>
</evidence>
<evidence type="ECO:0000256" key="5">
    <source>
        <dbReference type="ARBA" id="ARBA00022553"/>
    </source>
</evidence>
<proteinExistence type="predicted"/>
<keyword evidence="10" id="KW-1133">Transmembrane helix</keyword>
<dbReference type="EC" id="2.7.13.3" evidence="3"/>
<dbReference type="RefSeq" id="WP_175550185.1">
    <property type="nucleotide sequence ID" value="NZ_FQWZ01000005.1"/>
</dbReference>
<reference evidence="12 13" key="1">
    <citation type="submission" date="2016-11" db="EMBL/GenBank/DDBJ databases">
        <authorList>
            <person name="Jaros S."/>
            <person name="Januszkiewicz K."/>
            <person name="Wedrychowicz H."/>
        </authorList>
    </citation>
    <scope>NUCLEOTIDE SEQUENCE [LARGE SCALE GENOMIC DNA]</scope>
    <source>
        <strain evidence="12 13">CGMCC 1.7049</strain>
    </source>
</reference>
<evidence type="ECO:0000256" key="6">
    <source>
        <dbReference type="ARBA" id="ARBA00022679"/>
    </source>
</evidence>
<dbReference type="GO" id="GO:0005524">
    <property type="term" value="F:ATP binding"/>
    <property type="evidence" value="ECO:0007669"/>
    <property type="project" value="UniProtKB-KW"/>
</dbReference>
<gene>
    <name evidence="12" type="ORF">SAMN04488068_2418</name>
</gene>
<comment type="catalytic activity">
    <reaction evidence="1">
        <text>ATP + protein L-histidine = ADP + protein N-phospho-L-histidine.</text>
        <dbReference type="EC" id="2.7.13.3"/>
    </reaction>
</comment>
<dbReference type="SUPFAM" id="SSF55874">
    <property type="entry name" value="ATPase domain of HSP90 chaperone/DNA topoisomerase II/histidine kinase"/>
    <property type="match status" value="1"/>
</dbReference>
<evidence type="ECO:0000313" key="12">
    <source>
        <dbReference type="EMBL" id="SHH07267.1"/>
    </source>
</evidence>
<keyword evidence="5" id="KW-0597">Phosphoprotein</keyword>
<dbReference type="GO" id="GO:0005886">
    <property type="term" value="C:plasma membrane"/>
    <property type="evidence" value="ECO:0007669"/>
    <property type="project" value="UniProtKB-SubCell"/>
</dbReference>
<dbReference type="InterPro" id="IPR003661">
    <property type="entry name" value="HisK_dim/P_dom"/>
</dbReference>
<dbReference type="InterPro" id="IPR036890">
    <property type="entry name" value="HATPase_C_sf"/>
</dbReference>
<comment type="subcellular location">
    <subcellularLocation>
        <location evidence="2">Cell membrane</location>
        <topology evidence="2">Multi-pass membrane protein</topology>
    </subcellularLocation>
</comment>
<dbReference type="SMART" id="SM00387">
    <property type="entry name" value="HATPase_c"/>
    <property type="match status" value="1"/>
</dbReference>
<dbReference type="SMART" id="SM00388">
    <property type="entry name" value="HisKA"/>
    <property type="match status" value="1"/>
</dbReference>
<dbReference type="PANTHER" id="PTHR44936:SF10">
    <property type="entry name" value="SENSOR PROTEIN RSTB"/>
    <property type="match status" value="1"/>
</dbReference>
<dbReference type="CDD" id="cd00082">
    <property type="entry name" value="HisKA"/>
    <property type="match status" value="1"/>
</dbReference>
<keyword evidence="10" id="KW-0812">Transmembrane</keyword>
<dbReference type="STRING" id="490188.SAMN04488068_2418"/>
<evidence type="ECO:0000256" key="4">
    <source>
        <dbReference type="ARBA" id="ARBA00022475"/>
    </source>
</evidence>
<feature type="domain" description="Histidine kinase" evidence="11">
    <location>
        <begin position="473"/>
        <end position="682"/>
    </location>
</feature>
<evidence type="ECO:0000256" key="2">
    <source>
        <dbReference type="ARBA" id="ARBA00004651"/>
    </source>
</evidence>